<gene>
    <name evidence="3" type="ORF">TM35_000041330</name>
</gene>
<name>A0A1X0P5T7_9TRYP</name>
<sequence>MTTMFIQLRYVVYPLVLLQCCVFVVHAVENNIPPPDPDVPKAVEYMKDFVNQTTYFLAQGSACTNTWDRHLKYCVSNSTAAEEAAKEMKTLLEAVREAKKKDGGVVSEGGKKASAEVRKVLGDVLEKMKAKKGVVAKARAEVENTRRLFEICRITYVNMGDWIGGRHDSARPYYFGLIEEENRRKPTNDLEVLYRRGKSSEESLLQLYATLDRFTLKSRAHTGEVNGHVVKAQAAMEEAYRGLAAVKELVDEGEVQFKNDVEKLRDIVKPLEQAGESGGAAGTGGPSVGDTEVPKSSMVSTGGGMIAPVRLDPSNTSGVVEELEEEKKKETKRVVQEKKEEERRLLSEAEERERQRKAEADKRIAEERSREEEKKRLAEKEELAAKERERVAEAQQRAEEERKKLEKLAEEEKARKAKEELAKNTKRRKDGTSSPALMHRSLLLLLLCVLGYTLVC</sequence>
<feature type="region of interest" description="Disordered" evidence="1">
    <location>
        <begin position="273"/>
        <end position="434"/>
    </location>
</feature>
<keyword evidence="4" id="KW-1185">Reference proteome</keyword>
<protein>
    <recommendedName>
        <fullName evidence="5">Transglutaminase</fullName>
    </recommendedName>
</protein>
<organism evidence="3 4">
    <name type="scientific">Trypanosoma theileri</name>
    <dbReference type="NCBI Taxonomy" id="67003"/>
    <lineage>
        <taxon>Eukaryota</taxon>
        <taxon>Discoba</taxon>
        <taxon>Euglenozoa</taxon>
        <taxon>Kinetoplastea</taxon>
        <taxon>Metakinetoplastina</taxon>
        <taxon>Trypanosomatida</taxon>
        <taxon>Trypanosomatidae</taxon>
        <taxon>Trypanosoma</taxon>
    </lineage>
</organism>
<evidence type="ECO:0000313" key="3">
    <source>
        <dbReference type="EMBL" id="ORC91919.1"/>
    </source>
</evidence>
<accession>A0A1X0P5T7</accession>
<keyword evidence="2" id="KW-0732">Signal</keyword>
<feature type="compositionally biased region" description="Basic and acidic residues" evidence="1">
    <location>
        <begin position="325"/>
        <end position="423"/>
    </location>
</feature>
<evidence type="ECO:0000256" key="1">
    <source>
        <dbReference type="SAM" id="MobiDB-lite"/>
    </source>
</evidence>
<dbReference type="AlphaFoldDB" id="A0A1X0P5T7"/>
<proteinExistence type="predicted"/>
<dbReference type="RefSeq" id="XP_028885985.1">
    <property type="nucleotide sequence ID" value="XM_029022327.1"/>
</dbReference>
<dbReference type="VEuPathDB" id="TriTrypDB:TM35_000041330"/>
<dbReference type="STRING" id="67003.A0A1X0P5T7"/>
<evidence type="ECO:0008006" key="5">
    <source>
        <dbReference type="Google" id="ProtNLM"/>
    </source>
</evidence>
<dbReference type="GeneID" id="39982107"/>
<comment type="caution">
    <text evidence="3">The sequence shown here is derived from an EMBL/GenBank/DDBJ whole genome shotgun (WGS) entry which is preliminary data.</text>
</comment>
<reference evidence="3 4" key="1">
    <citation type="submission" date="2017-03" db="EMBL/GenBank/DDBJ databases">
        <title>An alternative strategy for trypanosome survival in the mammalian bloodstream revealed through genome and transcriptome analysis of the ubiquitous bovine parasite Trypanosoma (Megatrypanum) theileri.</title>
        <authorList>
            <person name="Kelly S."/>
            <person name="Ivens A."/>
            <person name="Mott A."/>
            <person name="O'Neill E."/>
            <person name="Emms D."/>
            <person name="Macleod O."/>
            <person name="Voorheis P."/>
            <person name="Matthews J."/>
            <person name="Matthews K."/>
            <person name="Carrington M."/>
        </authorList>
    </citation>
    <scope>NUCLEOTIDE SEQUENCE [LARGE SCALE GENOMIC DNA]</scope>
    <source>
        <strain evidence="3">Edinburgh</strain>
    </source>
</reference>
<feature type="signal peptide" evidence="2">
    <location>
        <begin position="1"/>
        <end position="27"/>
    </location>
</feature>
<evidence type="ECO:0000256" key="2">
    <source>
        <dbReference type="SAM" id="SignalP"/>
    </source>
</evidence>
<feature type="compositionally biased region" description="Gly residues" evidence="1">
    <location>
        <begin position="276"/>
        <end position="287"/>
    </location>
</feature>
<dbReference type="Proteomes" id="UP000192257">
    <property type="component" value="Unassembled WGS sequence"/>
</dbReference>
<evidence type="ECO:0000313" key="4">
    <source>
        <dbReference type="Proteomes" id="UP000192257"/>
    </source>
</evidence>
<feature type="chain" id="PRO_5010883440" description="Transglutaminase" evidence="2">
    <location>
        <begin position="28"/>
        <end position="456"/>
    </location>
</feature>
<dbReference type="EMBL" id="NBCO01000004">
    <property type="protein sequence ID" value="ORC91919.1"/>
    <property type="molecule type" value="Genomic_DNA"/>
</dbReference>